<protein>
    <submittedName>
        <fullName evidence="1">Uncharacterized protein</fullName>
    </submittedName>
</protein>
<sequence length="81" mass="9324">MTSREHRYNYKNDEAEVGEAGSFSWQRLLSRPSFNVRDRVPEVASNIMALFDINPIIAELLAARGHKADRELEEWLNTGFS</sequence>
<dbReference type="AlphaFoldDB" id="A0A7X9FTH6"/>
<dbReference type="Proteomes" id="UP000524246">
    <property type="component" value="Unassembled WGS sequence"/>
</dbReference>
<comment type="caution">
    <text evidence="1">The sequence shown here is derived from an EMBL/GenBank/DDBJ whole genome shotgun (WGS) entry which is preliminary data.</text>
</comment>
<evidence type="ECO:0000313" key="1">
    <source>
        <dbReference type="EMBL" id="NMC64041.1"/>
    </source>
</evidence>
<dbReference type="EMBL" id="JAAZON010000588">
    <property type="protein sequence ID" value="NMC64041.1"/>
    <property type="molecule type" value="Genomic_DNA"/>
</dbReference>
<name>A0A7X9FTH6_9DELT</name>
<accession>A0A7X9FTH6</accession>
<gene>
    <name evidence="1" type="ORF">GYA55_12835</name>
</gene>
<evidence type="ECO:0000313" key="2">
    <source>
        <dbReference type="Proteomes" id="UP000524246"/>
    </source>
</evidence>
<feature type="non-terminal residue" evidence="1">
    <location>
        <position position="81"/>
    </location>
</feature>
<organism evidence="1 2">
    <name type="scientific">SAR324 cluster bacterium</name>
    <dbReference type="NCBI Taxonomy" id="2024889"/>
    <lineage>
        <taxon>Bacteria</taxon>
        <taxon>Deltaproteobacteria</taxon>
        <taxon>SAR324 cluster</taxon>
    </lineage>
</organism>
<reference evidence="1 2" key="1">
    <citation type="journal article" date="2020" name="Biotechnol. Biofuels">
        <title>New insights from the biogas microbiome by comprehensive genome-resolved metagenomics of nearly 1600 species originating from multiple anaerobic digesters.</title>
        <authorList>
            <person name="Campanaro S."/>
            <person name="Treu L."/>
            <person name="Rodriguez-R L.M."/>
            <person name="Kovalovszki A."/>
            <person name="Ziels R.M."/>
            <person name="Maus I."/>
            <person name="Zhu X."/>
            <person name="Kougias P.G."/>
            <person name="Basile A."/>
            <person name="Luo G."/>
            <person name="Schluter A."/>
            <person name="Konstantinidis K.T."/>
            <person name="Angelidaki I."/>
        </authorList>
    </citation>
    <scope>NUCLEOTIDE SEQUENCE [LARGE SCALE GENOMIC DNA]</scope>
    <source>
        <strain evidence="1">AS27yjCOA_65</strain>
    </source>
</reference>
<proteinExistence type="predicted"/>